<feature type="transmembrane region" description="Helical" evidence="3">
    <location>
        <begin position="708"/>
        <end position="729"/>
    </location>
</feature>
<keyword evidence="1" id="KW-0677">Repeat</keyword>
<dbReference type="GO" id="GO:0061775">
    <property type="term" value="F:cohesin loader activity"/>
    <property type="evidence" value="ECO:0007669"/>
    <property type="project" value="InterPro"/>
</dbReference>
<dbReference type="RefSeq" id="XP_026679901.1">
    <property type="nucleotide sequence ID" value="XM_026824100.1"/>
</dbReference>
<accession>A0A3Q0IUF5</accession>
<dbReference type="PANTHER" id="PTHR21704">
    <property type="entry name" value="NIPPED-B-LIKE PROTEIN DELANGIN SCC2-RELATED"/>
    <property type="match status" value="1"/>
</dbReference>
<dbReference type="GO" id="GO:0010468">
    <property type="term" value="P:regulation of gene expression"/>
    <property type="evidence" value="ECO:0007669"/>
    <property type="project" value="InterPro"/>
</dbReference>
<feature type="domain" description="Sister chromatid cohesion C-terminal" evidence="4">
    <location>
        <begin position="821"/>
        <end position="869"/>
    </location>
</feature>
<evidence type="ECO:0000313" key="5">
    <source>
        <dbReference type="Proteomes" id="UP000079169"/>
    </source>
</evidence>
<feature type="compositionally biased region" description="Pro residues" evidence="2">
    <location>
        <begin position="1071"/>
        <end position="1080"/>
    </location>
</feature>
<feature type="compositionally biased region" description="Basic residues" evidence="2">
    <location>
        <begin position="1114"/>
        <end position="1141"/>
    </location>
</feature>
<dbReference type="PaxDb" id="121845-A0A3Q0IUF5"/>
<feature type="region of interest" description="Disordered" evidence="2">
    <location>
        <begin position="113"/>
        <end position="136"/>
    </location>
</feature>
<dbReference type="Proteomes" id="UP000079169">
    <property type="component" value="Unplaced"/>
</dbReference>
<dbReference type="GO" id="GO:0034087">
    <property type="term" value="P:establishment of mitotic sister chromatid cohesion"/>
    <property type="evidence" value="ECO:0007669"/>
    <property type="project" value="TreeGrafter"/>
</dbReference>
<comment type="similarity">
    <text evidence="1">Belongs to the SCC2/Nipped-B family.</text>
</comment>
<keyword evidence="3" id="KW-0812">Transmembrane</keyword>
<feature type="compositionally biased region" description="Acidic residues" evidence="2">
    <location>
        <begin position="1145"/>
        <end position="1159"/>
    </location>
</feature>
<keyword evidence="1" id="KW-0539">Nucleus</keyword>
<proteinExistence type="inferred from homology"/>
<keyword evidence="5" id="KW-1185">Reference proteome</keyword>
<dbReference type="GO" id="GO:0003682">
    <property type="term" value="F:chromatin binding"/>
    <property type="evidence" value="ECO:0007669"/>
    <property type="project" value="TreeGrafter"/>
</dbReference>
<evidence type="ECO:0000259" key="4">
    <source>
        <dbReference type="Pfam" id="PF12830"/>
    </source>
</evidence>
<comment type="subcellular location">
    <subcellularLocation>
        <location evidence="1">Nucleus</location>
    </subcellularLocation>
</comment>
<feature type="compositionally biased region" description="Polar residues" evidence="2">
    <location>
        <begin position="113"/>
        <end position="122"/>
    </location>
</feature>
<keyword evidence="3" id="KW-1133">Transmembrane helix</keyword>
<dbReference type="STRING" id="121845.A0A3Q0IUF5"/>
<dbReference type="PANTHER" id="PTHR21704:SF18">
    <property type="entry name" value="NIPPED-B-LIKE PROTEIN"/>
    <property type="match status" value="1"/>
</dbReference>
<dbReference type="InterPro" id="IPR024986">
    <property type="entry name" value="Nipped-B_C"/>
</dbReference>
<dbReference type="GO" id="GO:0140588">
    <property type="term" value="P:chromatin looping"/>
    <property type="evidence" value="ECO:0007669"/>
    <property type="project" value="InterPro"/>
</dbReference>
<dbReference type="GO" id="GO:0090694">
    <property type="term" value="C:Scc2-Scc4 cohesin loading complex"/>
    <property type="evidence" value="ECO:0007669"/>
    <property type="project" value="TreeGrafter"/>
</dbReference>
<feature type="compositionally biased region" description="Polar residues" evidence="2">
    <location>
        <begin position="317"/>
        <end position="328"/>
    </location>
</feature>
<dbReference type="AlphaFoldDB" id="A0A3Q0IUF5"/>
<gene>
    <name evidence="6" type="primary">LOC103509906</name>
</gene>
<feature type="compositionally biased region" description="Low complexity" evidence="2">
    <location>
        <begin position="214"/>
        <end position="232"/>
    </location>
</feature>
<name>A0A3Q0IUF5_DIACI</name>
<evidence type="ECO:0000256" key="2">
    <source>
        <dbReference type="SAM" id="MobiDB-lite"/>
    </source>
</evidence>
<organism evidence="5 6">
    <name type="scientific">Diaphorina citri</name>
    <name type="common">Asian citrus psyllid</name>
    <dbReference type="NCBI Taxonomy" id="121845"/>
    <lineage>
        <taxon>Eukaryota</taxon>
        <taxon>Metazoa</taxon>
        <taxon>Ecdysozoa</taxon>
        <taxon>Arthropoda</taxon>
        <taxon>Hexapoda</taxon>
        <taxon>Insecta</taxon>
        <taxon>Pterygota</taxon>
        <taxon>Neoptera</taxon>
        <taxon>Paraneoptera</taxon>
        <taxon>Hemiptera</taxon>
        <taxon>Sternorrhyncha</taxon>
        <taxon>Psylloidea</taxon>
        <taxon>Psyllidae</taxon>
        <taxon>Diaphorininae</taxon>
        <taxon>Diaphorina</taxon>
    </lineage>
</organism>
<reference evidence="6" key="1">
    <citation type="submission" date="2025-08" db="UniProtKB">
        <authorList>
            <consortium name="RefSeq"/>
        </authorList>
    </citation>
    <scope>IDENTIFICATION</scope>
</reference>
<feature type="region of interest" description="Disordered" evidence="2">
    <location>
        <begin position="387"/>
        <end position="465"/>
    </location>
</feature>
<keyword evidence="3" id="KW-0472">Membrane</keyword>
<evidence type="ECO:0000313" key="6">
    <source>
        <dbReference type="RefSeq" id="XP_026679901.1"/>
    </source>
</evidence>
<keyword evidence="1" id="KW-0131">Cell cycle</keyword>
<dbReference type="GO" id="GO:1990414">
    <property type="term" value="P:replication-born double-strand break repair via sister chromatid exchange"/>
    <property type="evidence" value="ECO:0007669"/>
    <property type="project" value="TreeGrafter"/>
</dbReference>
<feature type="compositionally biased region" description="Low complexity" evidence="2">
    <location>
        <begin position="1050"/>
        <end position="1070"/>
    </location>
</feature>
<dbReference type="GO" id="GO:0071169">
    <property type="term" value="P:establishment of protein localization to chromatin"/>
    <property type="evidence" value="ECO:0007669"/>
    <property type="project" value="TreeGrafter"/>
</dbReference>
<feature type="region of interest" description="Disordered" evidence="2">
    <location>
        <begin position="1030"/>
        <end position="1089"/>
    </location>
</feature>
<evidence type="ECO:0000256" key="3">
    <source>
        <dbReference type="SAM" id="Phobius"/>
    </source>
</evidence>
<protein>
    <recommendedName>
        <fullName evidence="1">Nipped-B protein</fullName>
    </recommendedName>
</protein>
<sequence>MNGEIPSVPITTLAGISSLTDLLPEMPLPSPLQQTLSNKSLLFHPRVAEEANILLSGRDEHLAPLLAQSLSKTSADHIELKDHYAASEHPVDQQQNVPELLKAILSRNPNVFGGSSKSSSVPNAIPPVAGNSTSQQQVAWNQQQQLKQQQQQLHQQQSQALHQTPQKSLAQVQNQIPQSPAVVQQQSYQLHPGLQPSLPQQNSPFVQKPLLEEQQQQQFQQNFVQKQQQHHPVSSNNQSPYPGPPVLTRSSVITSEKDMHNGNLMSSPSSSSSSSTVMPPQLHPQLGHNLIPNNFNSLPSKPLHPSIPNHEQVNKFEPSSSPMTSLVNTAEPPRQTPMYNARPESNSTKPPDTPKANHENLMLMKEPVIVLDRMTAKDQEQVQKDLKEAANKSNHNHKIKSDSESEDDDKSKKRSFFKNRDRERRRETRGTKNDDNDANNDENTSMADRIKKRKREEEEEMKEEPFIPPKPKLQKVERKLVPVLEMLSVEELMETNTYHRFNRTAEKIFDSMEDVNLTIDAGDDMDEDVPPEVLIPKYQLQDLTSEAAKLKNLGATSSVPADRIIRLLSILEKNIRDGAKVTPLADPDDDEDQQKLWMELAMERVMRAVDASLTVLYILTSPKMSKRVYIEDVIDRVVIFAKFQLHNTVYPAFFSIPIVSKQEKSYSGSARKKRQYTKEENLDALMARVQTLNEGNKALKKQMRHNQYLLLLTISIMILLTAIVTYMLLNVPPNTPSQANTCSAPLPAVTPTVVGCLSCIFHEVCTCLVKKVIEVPLKTPLSSFMHDQIRMTHRPHQTFYNNVLYSSAEIATLHYSQHRYYSLCKRYQSDSEFQRSLVTTVWTLTDNMAYFPYQVQDEPLFIIHNIDIILSVNGTNLIQSFKEALLPLYGPHPEVHIDPMTGLARPVIDEDEDEDQETLLARMPEDAQPLVDCMTASQGCILLLVLKNHLKAMYGFNDAKISQYSPSENSKLYEKAVTRKSNSKFNPQATLKKLQELKSNSILNEEERKALISEYLEFKHLIISLDPDEVDDEDVKPAGAPNAPGASLPHVTSVHNSSSVNTVPQHQVHSMPPPPPPSHHPYPSQQATTPQVVTPLKVPKLTIIAPTPPTADFKHHHHKSHKSRKSEKHKKHPKKRKKHRHNSSDEDDDSDENSDPDYE</sequence>
<dbReference type="GeneID" id="103509906"/>
<dbReference type="Pfam" id="PF12830">
    <property type="entry name" value="Nipped-B_C"/>
    <property type="match status" value="1"/>
</dbReference>
<evidence type="ECO:0000256" key="1">
    <source>
        <dbReference type="RuleBase" id="RU364107"/>
    </source>
</evidence>
<feature type="region of interest" description="Disordered" evidence="2">
    <location>
        <begin position="214"/>
        <end position="358"/>
    </location>
</feature>
<feature type="region of interest" description="Disordered" evidence="2">
    <location>
        <begin position="1105"/>
        <end position="1159"/>
    </location>
</feature>
<dbReference type="KEGG" id="dci:103509906"/>
<feature type="compositionally biased region" description="Basic and acidic residues" evidence="2">
    <location>
        <begin position="418"/>
        <end position="435"/>
    </location>
</feature>
<dbReference type="InterPro" id="IPR033031">
    <property type="entry name" value="Scc2/Nipped-B"/>
</dbReference>
<feature type="compositionally biased region" description="Low complexity" evidence="2">
    <location>
        <begin position="266"/>
        <end position="275"/>
    </location>
</feature>